<evidence type="ECO:0000313" key="6">
    <source>
        <dbReference type="Proteomes" id="UP000078476"/>
    </source>
</evidence>
<reference evidence="5 6" key="1">
    <citation type="submission" date="2016-03" db="EMBL/GenBank/DDBJ databases">
        <authorList>
            <person name="Ploux O."/>
        </authorList>
    </citation>
    <scope>NUCLEOTIDE SEQUENCE [LARGE SCALE GENOMIC DNA]</scope>
    <source>
        <strain evidence="5 6">R-45370</strain>
    </source>
</reference>
<dbReference type="InterPro" id="IPR013766">
    <property type="entry name" value="Thioredoxin_domain"/>
</dbReference>
<dbReference type="GO" id="GO:0017004">
    <property type="term" value="P:cytochrome complex assembly"/>
    <property type="evidence" value="ECO:0007669"/>
    <property type="project" value="UniProtKB-KW"/>
</dbReference>
<evidence type="ECO:0000259" key="4">
    <source>
        <dbReference type="PROSITE" id="PS51352"/>
    </source>
</evidence>
<dbReference type="InterPro" id="IPR036249">
    <property type="entry name" value="Thioredoxin-like_sf"/>
</dbReference>
<dbReference type="PROSITE" id="PS51352">
    <property type="entry name" value="THIOREDOXIN_2"/>
    <property type="match status" value="1"/>
</dbReference>
<evidence type="ECO:0000256" key="3">
    <source>
        <dbReference type="ARBA" id="ARBA00023284"/>
    </source>
</evidence>
<dbReference type="OrthoDB" id="9788279at2"/>
<dbReference type="PANTHER" id="PTHR42852:SF17">
    <property type="entry name" value="THIOREDOXIN-LIKE PROTEIN HI_1115"/>
    <property type="match status" value="1"/>
</dbReference>
<dbReference type="CDD" id="cd02966">
    <property type="entry name" value="TlpA_like_family"/>
    <property type="match status" value="1"/>
</dbReference>
<keyword evidence="3" id="KW-0676">Redox-active center</keyword>
<dbReference type="SUPFAM" id="SSF52833">
    <property type="entry name" value="Thioredoxin-like"/>
    <property type="match status" value="1"/>
</dbReference>
<dbReference type="EMBL" id="LUUI01000114">
    <property type="protein sequence ID" value="OAI14027.1"/>
    <property type="molecule type" value="Genomic_DNA"/>
</dbReference>
<dbReference type="GO" id="GO:0015036">
    <property type="term" value="F:disulfide oxidoreductase activity"/>
    <property type="evidence" value="ECO:0007669"/>
    <property type="project" value="UniProtKB-ARBA"/>
</dbReference>
<dbReference type="InterPro" id="IPR017937">
    <property type="entry name" value="Thioredoxin_CS"/>
</dbReference>
<keyword evidence="2" id="KW-0201">Cytochrome c-type biogenesis</keyword>
<sequence length="174" mass="19090">MKTNLLIVVVAALALGVGVLLQSNRPSAGLPETISPALDFSFPDIHGQQQPVSQWQGKILVINFWATWCPPCLKEIPEFIQLQQAYQAKNLQFVGIAIEDRQPVADYMQGMNFNYPVLVAGDAGSSLSRQLGNIIGAVPFTVIVNPEGQIIHRQPGEFSKEQFLQIVQPLLLGK</sequence>
<dbReference type="PROSITE" id="PS00194">
    <property type="entry name" value="THIOREDOXIN_1"/>
    <property type="match status" value="1"/>
</dbReference>
<evidence type="ECO:0000256" key="2">
    <source>
        <dbReference type="ARBA" id="ARBA00022748"/>
    </source>
</evidence>
<protein>
    <submittedName>
        <fullName evidence="5">Redoxin</fullName>
    </submittedName>
</protein>
<dbReference type="InterPro" id="IPR050553">
    <property type="entry name" value="Thioredoxin_ResA/DsbE_sf"/>
</dbReference>
<evidence type="ECO:0000313" key="5">
    <source>
        <dbReference type="EMBL" id="OAI14027.1"/>
    </source>
</evidence>
<organism evidence="5 6">
    <name type="scientific">Methylomonas lenta</name>
    <dbReference type="NCBI Taxonomy" id="980561"/>
    <lineage>
        <taxon>Bacteria</taxon>
        <taxon>Pseudomonadati</taxon>
        <taxon>Pseudomonadota</taxon>
        <taxon>Gammaproteobacteria</taxon>
        <taxon>Methylococcales</taxon>
        <taxon>Methylococcaceae</taxon>
        <taxon>Methylomonas</taxon>
    </lineage>
</organism>
<dbReference type="Pfam" id="PF08534">
    <property type="entry name" value="Redoxin"/>
    <property type="match status" value="1"/>
</dbReference>
<dbReference type="GO" id="GO:0030313">
    <property type="term" value="C:cell envelope"/>
    <property type="evidence" value="ECO:0007669"/>
    <property type="project" value="UniProtKB-SubCell"/>
</dbReference>
<proteinExistence type="predicted"/>
<dbReference type="Proteomes" id="UP000078476">
    <property type="component" value="Unassembled WGS sequence"/>
</dbReference>
<feature type="domain" description="Thioredoxin" evidence="4">
    <location>
        <begin position="31"/>
        <end position="172"/>
    </location>
</feature>
<dbReference type="RefSeq" id="WP_066983722.1">
    <property type="nucleotide sequence ID" value="NZ_LUUI01000114.1"/>
</dbReference>
<comment type="subcellular location">
    <subcellularLocation>
        <location evidence="1">Cell envelope</location>
    </subcellularLocation>
</comment>
<accession>A0A177N7Z2</accession>
<dbReference type="STRING" id="980561.A1359_01065"/>
<comment type="caution">
    <text evidence="5">The sequence shown here is derived from an EMBL/GenBank/DDBJ whole genome shotgun (WGS) entry which is preliminary data.</text>
</comment>
<dbReference type="PANTHER" id="PTHR42852">
    <property type="entry name" value="THIOL:DISULFIDE INTERCHANGE PROTEIN DSBE"/>
    <property type="match status" value="1"/>
</dbReference>
<keyword evidence="6" id="KW-1185">Reference proteome</keyword>
<dbReference type="AlphaFoldDB" id="A0A177N7Z2"/>
<gene>
    <name evidence="5" type="ORF">A1359_01065</name>
</gene>
<dbReference type="InterPro" id="IPR013740">
    <property type="entry name" value="Redoxin"/>
</dbReference>
<dbReference type="Gene3D" id="3.40.30.10">
    <property type="entry name" value="Glutaredoxin"/>
    <property type="match status" value="1"/>
</dbReference>
<evidence type="ECO:0000256" key="1">
    <source>
        <dbReference type="ARBA" id="ARBA00004196"/>
    </source>
</evidence>
<name>A0A177N7Z2_9GAMM</name>